<dbReference type="PROSITE" id="PS00039">
    <property type="entry name" value="DEAD_ATP_HELICASE"/>
    <property type="match status" value="1"/>
</dbReference>
<dbReference type="GO" id="GO:0016787">
    <property type="term" value="F:hydrolase activity"/>
    <property type="evidence" value="ECO:0007669"/>
    <property type="project" value="UniProtKB-KW"/>
</dbReference>
<feature type="region of interest" description="Disordered" evidence="16">
    <location>
        <begin position="130"/>
        <end position="163"/>
    </location>
</feature>
<evidence type="ECO:0000313" key="21">
    <source>
        <dbReference type="Proteomes" id="UP000550660"/>
    </source>
</evidence>
<evidence type="ECO:0000256" key="9">
    <source>
        <dbReference type="ARBA" id="ARBA00038457"/>
    </source>
</evidence>
<feature type="short sequence motif" description="Q motif" evidence="13">
    <location>
        <begin position="185"/>
        <end position="213"/>
    </location>
</feature>
<name>A0A7L0DSL0_TROML</name>
<dbReference type="InterPro" id="IPR014001">
    <property type="entry name" value="Helicase_ATP-bd"/>
</dbReference>
<comment type="function">
    <text evidence="15">RNA helicase.</text>
</comment>
<dbReference type="CDD" id="cd18787">
    <property type="entry name" value="SF2_C_DEAD"/>
    <property type="match status" value="1"/>
</dbReference>
<evidence type="ECO:0000256" key="13">
    <source>
        <dbReference type="PROSITE-ProRule" id="PRU00552"/>
    </source>
</evidence>
<feature type="compositionally biased region" description="Basic and acidic residues" evidence="16">
    <location>
        <begin position="62"/>
        <end position="73"/>
    </location>
</feature>
<evidence type="ECO:0000259" key="17">
    <source>
        <dbReference type="PROSITE" id="PS51192"/>
    </source>
</evidence>
<dbReference type="Pfam" id="PF00270">
    <property type="entry name" value="DEAD"/>
    <property type="match status" value="1"/>
</dbReference>
<evidence type="ECO:0000313" key="20">
    <source>
        <dbReference type="EMBL" id="NXJ73727.1"/>
    </source>
</evidence>
<evidence type="ECO:0000256" key="7">
    <source>
        <dbReference type="ARBA" id="ARBA00022884"/>
    </source>
</evidence>
<evidence type="ECO:0000256" key="16">
    <source>
        <dbReference type="SAM" id="MobiDB-lite"/>
    </source>
</evidence>
<evidence type="ECO:0000256" key="10">
    <source>
        <dbReference type="ARBA" id="ARBA00047984"/>
    </source>
</evidence>
<protein>
    <recommendedName>
        <fullName evidence="15">ATP-dependent RNA helicase</fullName>
        <ecNumber evidence="15">3.6.4.13</ecNumber>
    </recommendedName>
</protein>
<feature type="region of interest" description="Disordered" evidence="16">
    <location>
        <begin position="259"/>
        <end position="283"/>
    </location>
</feature>
<evidence type="ECO:0000256" key="8">
    <source>
        <dbReference type="ARBA" id="ARBA00023242"/>
    </source>
</evidence>
<feature type="domain" description="Helicase ATP-binding" evidence="17">
    <location>
        <begin position="217"/>
        <end position="472"/>
    </location>
</feature>
<feature type="domain" description="Helicase C-terminal" evidence="18">
    <location>
        <begin position="522"/>
        <end position="667"/>
    </location>
</feature>
<dbReference type="GO" id="GO:0005634">
    <property type="term" value="C:nucleus"/>
    <property type="evidence" value="ECO:0007669"/>
    <property type="project" value="UniProtKB-SubCell"/>
</dbReference>
<dbReference type="PROSITE" id="PS51194">
    <property type="entry name" value="HELICASE_CTER"/>
    <property type="match status" value="1"/>
</dbReference>
<feature type="non-terminal residue" evidence="20">
    <location>
        <position position="1"/>
    </location>
</feature>
<dbReference type="InterPro" id="IPR027417">
    <property type="entry name" value="P-loop_NTPase"/>
</dbReference>
<dbReference type="Proteomes" id="UP000550660">
    <property type="component" value="Unassembled WGS sequence"/>
</dbReference>
<evidence type="ECO:0000256" key="12">
    <source>
        <dbReference type="ARBA" id="ARBA00064166"/>
    </source>
</evidence>
<dbReference type="EC" id="3.6.4.13" evidence="15"/>
<comment type="caution">
    <text evidence="20">The sequence shown here is derived from an EMBL/GenBank/DDBJ whole genome shotgun (WGS) entry which is preliminary data.</text>
</comment>
<reference evidence="20 21" key="1">
    <citation type="submission" date="2019-09" db="EMBL/GenBank/DDBJ databases">
        <title>Bird 10,000 Genomes (B10K) Project - Family phase.</title>
        <authorList>
            <person name="Zhang G."/>
        </authorList>
    </citation>
    <scope>NUCLEOTIDE SEQUENCE [LARGE SCALE GENOMIC DNA]</scope>
    <source>
        <strain evidence="20">B10K-DU-007-40</strain>
        <tissue evidence="20">Mixed tissue sample</tissue>
    </source>
</reference>
<evidence type="ECO:0000256" key="14">
    <source>
        <dbReference type="RuleBase" id="RU000492"/>
    </source>
</evidence>
<dbReference type="InterPro" id="IPR001650">
    <property type="entry name" value="Helicase_C-like"/>
</dbReference>
<proteinExistence type="inferred from homology"/>
<feature type="region of interest" description="Disordered" evidence="16">
    <location>
        <begin position="61"/>
        <end position="116"/>
    </location>
</feature>
<dbReference type="FunFam" id="3.40.50.300:FF:001059">
    <property type="entry name" value="ATP-dependent RNA helicase DDX24"/>
    <property type="match status" value="1"/>
</dbReference>
<accession>A0A7L0DSL0</accession>
<dbReference type="GO" id="GO:0005524">
    <property type="term" value="F:ATP binding"/>
    <property type="evidence" value="ECO:0007669"/>
    <property type="project" value="UniProtKB-UniRule"/>
</dbReference>
<keyword evidence="6 14" id="KW-0067">ATP-binding</keyword>
<dbReference type="Gene3D" id="3.40.50.300">
    <property type="entry name" value="P-loop containing nucleotide triphosphate hydrolases"/>
    <property type="match status" value="2"/>
</dbReference>
<organism evidence="20 21">
    <name type="scientific">Trogon melanurus</name>
    <name type="common">Black-tailed trogon</name>
    <dbReference type="NCBI Taxonomy" id="56311"/>
    <lineage>
        <taxon>Eukaryota</taxon>
        <taxon>Metazoa</taxon>
        <taxon>Chordata</taxon>
        <taxon>Craniata</taxon>
        <taxon>Vertebrata</taxon>
        <taxon>Euteleostomi</taxon>
        <taxon>Archelosauria</taxon>
        <taxon>Archosauria</taxon>
        <taxon>Dinosauria</taxon>
        <taxon>Saurischia</taxon>
        <taxon>Theropoda</taxon>
        <taxon>Coelurosauria</taxon>
        <taxon>Aves</taxon>
        <taxon>Neognathae</taxon>
        <taxon>Neoaves</taxon>
        <taxon>Telluraves</taxon>
        <taxon>Coraciimorphae</taxon>
        <taxon>Trogoniformes</taxon>
        <taxon>Trogonidae</taxon>
        <taxon>Trogon</taxon>
    </lineage>
</organism>
<dbReference type="CDD" id="cd17946">
    <property type="entry name" value="DEADc_DDX24"/>
    <property type="match status" value="1"/>
</dbReference>
<dbReference type="SMART" id="SM00490">
    <property type="entry name" value="HELICc"/>
    <property type="match status" value="1"/>
</dbReference>
<dbReference type="OrthoDB" id="4310724at2759"/>
<evidence type="ECO:0000256" key="11">
    <source>
        <dbReference type="ARBA" id="ARBA00054398"/>
    </source>
</evidence>
<keyword evidence="3 14" id="KW-0547">Nucleotide-binding</keyword>
<dbReference type="AlphaFoldDB" id="A0A7L0DSL0"/>
<evidence type="ECO:0000259" key="18">
    <source>
        <dbReference type="PROSITE" id="PS51194"/>
    </source>
</evidence>
<evidence type="ECO:0000256" key="6">
    <source>
        <dbReference type="ARBA" id="ARBA00022840"/>
    </source>
</evidence>
<feature type="non-terminal residue" evidence="20">
    <location>
        <position position="788"/>
    </location>
</feature>
<gene>
    <name evidence="20" type="primary">Ddx24</name>
    <name evidence="20" type="ORF">TROMEL_R07425</name>
</gene>
<keyword evidence="21" id="KW-1185">Reference proteome</keyword>
<evidence type="ECO:0000256" key="5">
    <source>
        <dbReference type="ARBA" id="ARBA00022806"/>
    </source>
</evidence>
<dbReference type="Pfam" id="PF00271">
    <property type="entry name" value="Helicase_C"/>
    <property type="match status" value="1"/>
</dbReference>
<keyword evidence="2" id="KW-0597">Phosphoprotein</keyword>
<keyword evidence="7 15" id="KW-0694">RNA-binding</keyword>
<evidence type="ECO:0000256" key="2">
    <source>
        <dbReference type="ARBA" id="ARBA00022553"/>
    </source>
</evidence>
<comment type="subunit">
    <text evidence="12">Interacts with FADD. Interacts with RIPK1; this interaction disrupts RLR signaling activation of IFN-dependent transcription factor IRF7. Interacts with NIP7. Interacts with EP300; this interaction prevents TP53 acetylation mediated by EP300.</text>
</comment>
<evidence type="ECO:0000256" key="4">
    <source>
        <dbReference type="ARBA" id="ARBA00022801"/>
    </source>
</evidence>
<dbReference type="GO" id="GO:0003723">
    <property type="term" value="F:RNA binding"/>
    <property type="evidence" value="ECO:0007669"/>
    <property type="project" value="UniProtKB-UniRule"/>
</dbReference>
<evidence type="ECO:0000256" key="3">
    <source>
        <dbReference type="ARBA" id="ARBA00022741"/>
    </source>
</evidence>
<dbReference type="PROSITE" id="PS51195">
    <property type="entry name" value="Q_MOTIF"/>
    <property type="match status" value="1"/>
</dbReference>
<evidence type="ECO:0000256" key="15">
    <source>
        <dbReference type="RuleBase" id="RU365068"/>
    </source>
</evidence>
<evidence type="ECO:0000259" key="19">
    <source>
        <dbReference type="PROSITE" id="PS51195"/>
    </source>
</evidence>
<dbReference type="EMBL" id="VXAG01000012">
    <property type="protein sequence ID" value="NXJ73727.1"/>
    <property type="molecule type" value="Genomic_DNA"/>
</dbReference>
<sequence>MKTKKGGRFGSSFKLKKKGIKVTGKWKTVQIDPSLFADEDFGDIVCLEELTDYKLVSSSKLGEVKEKKRKAESVSDEDSEEEEAPVVPPKKKKKNKDLRSKTDTSNEPSAAEIDVSVDKEANCENCGHVAETTSSTKDAPKKKKIAKNKASQAQEALPSVPTSKKVKNWTTEVLSASADHKADVSAWKDLFVPEPVLRALSYLGFSAPTPIQALALPSAIRDNMDVLGAAETGSGKTLAFAIPMIHSVLQWQKLNSSTARNDSVSEESHQHHDETRWENEDEAEKLNHQHVEDSGDEDDTSFTTGSVKVFENFEFNSGNKARTVGSHKKRPLLGLVLTPTRELAVQVKHHIDAVAKFTGIKTAILVGGMAAQKQERVLNRKPEIVIATPGRLWELVKERHPHLSNLRQLRCLVIDEADRMVEKGHFLELSQLLEVLNDSQYNPQRQTFVFSATLTLVHQTPTRVLQKKNAKKMDKKTKLELLMEKVGIKGKPKVIDLTRKEATVETLTETRIHCNTDEKDYYLYYFLLQYPGRTMVFANSIDCVKRLSSLLTILNCDPLPLHANMHQKQRLKNLERFAERESCVLLTTDVAARGLDIPNVQHVIHYQVPRTSELYVHRSGRTARAANEGLSLLLIGPDDLINFRKIYKTLEKSEELPIFPVETKCMTSIKERMNLARQIEKAEFFNSRAKQHNSWLQQAADALEIDLDDDMFMGNEQEESQKQKMLKGMKKQLKHMLSQPLFKVLMKTKYPTQSGKLLLPQTSAGISESALGTVSKQQAKKKKSMKLN</sequence>
<keyword evidence="8" id="KW-0539">Nucleus</keyword>
<dbReference type="InterPro" id="IPR000629">
    <property type="entry name" value="RNA-helicase_DEAD-box_CS"/>
</dbReference>
<evidence type="ECO:0000256" key="1">
    <source>
        <dbReference type="ARBA" id="ARBA00004123"/>
    </source>
</evidence>
<dbReference type="PANTHER" id="PTHR24031">
    <property type="entry name" value="RNA HELICASE"/>
    <property type="match status" value="1"/>
</dbReference>
<comment type="similarity">
    <text evidence="9">Belongs to the DEAD box helicase family. DDX24/MAK5 subfamily.</text>
</comment>
<dbReference type="PROSITE" id="PS51192">
    <property type="entry name" value="HELICASE_ATP_BIND_1"/>
    <property type="match status" value="1"/>
</dbReference>
<feature type="compositionally biased region" description="Basic and acidic residues" evidence="16">
    <location>
        <begin position="266"/>
        <end position="283"/>
    </location>
</feature>
<dbReference type="InterPro" id="IPR014014">
    <property type="entry name" value="RNA_helicase_DEAD_Q_motif"/>
</dbReference>
<dbReference type="GO" id="GO:0003724">
    <property type="term" value="F:RNA helicase activity"/>
    <property type="evidence" value="ECO:0007669"/>
    <property type="project" value="UniProtKB-EC"/>
</dbReference>
<comment type="catalytic activity">
    <reaction evidence="10 15">
        <text>ATP + H2O = ADP + phosphate + H(+)</text>
        <dbReference type="Rhea" id="RHEA:13065"/>
        <dbReference type="ChEBI" id="CHEBI:15377"/>
        <dbReference type="ChEBI" id="CHEBI:15378"/>
        <dbReference type="ChEBI" id="CHEBI:30616"/>
        <dbReference type="ChEBI" id="CHEBI:43474"/>
        <dbReference type="ChEBI" id="CHEBI:456216"/>
        <dbReference type="EC" id="3.6.4.13"/>
    </reaction>
</comment>
<keyword evidence="4 14" id="KW-0378">Hydrolase</keyword>
<feature type="domain" description="DEAD-box RNA helicase Q" evidence="19">
    <location>
        <begin position="185"/>
        <end position="213"/>
    </location>
</feature>
<comment type="domain">
    <text evidence="15">The Q motif is unique to and characteristic of the DEAD box family of RNA helicases and controls ATP binding and hydrolysis.</text>
</comment>
<comment type="subcellular location">
    <subcellularLocation>
        <location evidence="1">Nucleus</location>
    </subcellularLocation>
</comment>
<comment type="function">
    <text evidence="11">ATP-dependent RNA helicase that plays a role in various aspects of RNA metabolism including pre-mRNA splicing and is thereby involved in different biological processes such as cell cycle regulation or innate immunity. Plays an inhibitory role in TP53 transcriptional activity and subsequently in TP53 controlled cell growth arrest and senescence by inhibiting its EP300 mediated acetylation. Negatively regulates cytosolic RNA-mediated innate immune signaling at least in part by affecting RIPK1/IRF7 interactions. Alternatively, possesses antiviral activity by recognizing gammaherpesvirus transcripts in the context of lytic reactivation. Plays an essential role in cell cycle regulation in vascular smooth muscle cells by interacting with and regulating FANCA (Fanconi anemia complementation group A) mRNA.</text>
</comment>
<dbReference type="SUPFAM" id="SSF52540">
    <property type="entry name" value="P-loop containing nucleoside triphosphate hydrolases"/>
    <property type="match status" value="2"/>
</dbReference>
<keyword evidence="5 14" id="KW-0347">Helicase</keyword>
<dbReference type="SMART" id="SM00487">
    <property type="entry name" value="DEXDc"/>
    <property type="match status" value="1"/>
</dbReference>
<dbReference type="InterPro" id="IPR011545">
    <property type="entry name" value="DEAD/DEAH_box_helicase_dom"/>
</dbReference>
<feature type="compositionally biased region" description="Acidic residues" evidence="16">
    <location>
        <begin position="74"/>
        <end position="84"/>
    </location>
</feature>